<dbReference type="EMBL" id="CP072943">
    <property type="protein sequence ID" value="QTX33296.1"/>
    <property type="molecule type" value="Genomic_DNA"/>
</dbReference>
<evidence type="ECO:0000313" key="3">
    <source>
        <dbReference type="EMBL" id="QTX33296.1"/>
    </source>
</evidence>
<dbReference type="InterPro" id="IPR001258">
    <property type="entry name" value="NHL_repeat"/>
</dbReference>
<name>A0A9Q7EZU1_9BACT</name>
<proteinExistence type="predicted"/>
<protein>
    <recommendedName>
        <fullName evidence="5">NHL repeat-containing protein</fullName>
    </recommendedName>
</protein>
<evidence type="ECO:0000256" key="1">
    <source>
        <dbReference type="ARBA" id="ARBA00022737"/>
    </source>
</evidence>
<feature type="repeat" description="NHL" evidence="2">
    <location>
        <begin position="220"/>
        <end position="260"/>
    </location>
</feature>
<dbReference type="KEGG" id="aram:KAR29_05285"/>
<dbReference type="SUPFAM" id="SSF101898">
    <property type="entry name" value="NHL repeat"/>
    <property type="match status" value="1"/>
</dbReference>
<organism evidence="3 4">
    <name type="scientific">Aminithiophilus ramosus</name>
    <dbReference type="NCBI Taxonomy" id="3029084"/>
    <lineage>
        <taxon>Bacteria</taxon>
        <taxon>Thermotogati</taxon>
        <taxon>Synergistota</taxon>
        <taxon>Synergistia</taxon>
        <taxon>Synergistales</taxon>
        <taxon>Aminithiophilaceae</taxon>
        <taxon>Aminithiophilus</taxon>
    </lineage>
</organism>
<dbReference type="RefSeq" id="WP_274374575.1">
    <property type="nucleotide sequence ID" value="NZ_CP072943.1"/>
</dbReference>
<evidence type="ECO:0008006" key="5">
    <source>
        <dbReference type="Google" id="ProtNLM"/>
    </source>
</evidence>
<sequence>MKRFRFFVLPVAALALAVVIALTIGTPRRAYLIRFARTKADFVVDVTVVNDSGGAVTAAVSNARLARTYLDLAESAFSPARAKSCKWPHHWVVTIDGSERPSPWRLLHEVRPGETITFPAAVHGRWGDAVDLRPLRLAGGRAESAGSSLSLPATSPGVPPSEPARLSVTVAYDGRAFLVVSPLTLKEVPPRVFGDVALLGGRAYVADVLEGALLAFPADGSSPQRAEGLDAPLGVAADAATGEVYVSDLGAGRIVRYDGDLHRLGEIRTVGRLPAAMAASDGVLFVVTAPWNLVAFAKGELFGQSVERVDVARGGSLPFFDVGELRRALSLDRFMVLLDLACDDRGRLHLLVGGRTYFVVRLDGEGKVEAGLELPRGGALSFAFTARGDLLLADLVGRRLLLYDAGTLPWGPPEEGGFGSSARLGLPGDDGPCVLPERVTTRLAYPVVAADETIAVVEAATPRLRRFDVFLEELPLGNSF</sequence>
<accession>A0A9Q7EZU1</accession>
<dbReference type="Gene3D" id="2.120.10.30">
    <property type="entry name" value="TolB, C-terminal domain"/>
    <property type="match status" value="1"/>
</dbReference>
<gene>
    <name evidence="3" type="ORF">KAR29_05285</name>
</gene>
<evidence type="ECO:0000256" key="2">
    <source>
        <dbReference type="PROSITE-ProRule" id="PRU00504"/>
    </source>
</evidence>
<dbReference type="PROSITE" id="PS51125">
    <property type="entry name" value="NHL"/>
    <property type="match status" value="1"/>
</dbReference>
<dbReference type="InterPro" id="IPR011042">
    <property type="entry name" value="6-blade_b-propeller_TolB-like"/>
</dbReference>
<keyword evidence="1" id="KW-0677">Repeat</keyword>
<evidence type="ECO:0000313" key="4">
    <source>
        <dbReference type="Proteomes" id="UP000671879"/>
    </source>
</evidence>
<dbReference type="AlphaFoldDB" id="A0A9Q7EZU1"/>
<dbReference type="Proteomes" id="UP000671879">
    <property type="component" value="Chromosome"/>
</dbReference>
<keyword evidence="4" id="KW-1185">Reference proteome</keyword>
<reference evidence="4" key="1">
    <citation type="submission" date="2021-04" db="EMBL/GenBank/DDBJ databases">
        <title>A novel Synergistetes isolate from a pyrite-forming mixed culture.</title>
        <authorList>
            <person name="Bunk B."/>
            <person name="Sproer C."/>
            <person name="Spring S."/>
            <person name="Pester M."/>
        </authorList>
    </citation>
    <scope>NUCLEOTIDE SEQUENCE [LARGE SCALE GENOMIC DNA]</scope>
    <source>
        <strain evidence="4">J.5.4.2-T.3.5.2</strain>
    </source>
</reference>